<keyword evidence="1" id="KW-0472">Membrane</keyword>
<organism evidence="2 3">
    <name type="scientific">Nocardia jiangxiensis</name>
    <dbReference type="NCBI Taxonomy" id="282685"/>
    <lineage>
        <taxon>Bacteria</taxon>
        <taxon>Bacillati</taxon>
        <taxon>Actinomycetota</taxon>
        <taxon>Actinomycetes</taxon>
        <taxon>Mycobacteriales</taxon>
        <taxon>Nocardiaceae</taxon>
        <taxon>Nocardia</taxon>
    </lineage>
</organism>
<accession>A0ABW6SE50</accession>
<feature type="transmembrane region" description="Helical" evidence="1">
    <location>
        <begin position="84"/>
        <end position="101"/>
    </location>
</feature>
<proteinExistence type="predicted"/>
<protein>
    <submittedName>
        <fullName evidence="2">Uncharacterized protein</fullName>
    </submittedName>
</protein>
<keyword evidence="1" id="KW-0812">Transmembrane</keyword>
<evidence type="ECO:0000313" key="2">
    <source>
        <dbReference type="EMBL" id="MFF3573484.1"/>
    </source>
</evidence>
<gene>
    <name evidence="2" type="ORF">ACFYXQ_37585</name>
</gene>
<feature type="transmembrane region" description="Helical" evidence="1">
    <location>
        <begin position="113"/>
        <end position="132"/>
    </location>
</feature>
<feature type="transmembrane region" description="Helical" evidence="1">
    <location>
        <begin position="57"/>
        <end position="77"/>
    </location>
</feature>
<dbReference type="Proteomes" id="UP001601992">
    <property type="component" value="Unassembled WGS sequence"/>
</dbReference>
<keyword evidence="3" id="KW-1185">Reference proteome</keyword>
<name>A0ABW6SE50_9NOCA</name>
<reference evidence="2 3" key="1">
    <citation type="submission" date="2024-10" db="EMBL/GenBank/DDBJ databases">
        <title>The Natural Products Discovery Center: Release of the First 8490 Sequenced Strains for Exploring Actinobacteria Biosynthetic Diversity.</title>
        <authorList>
            <person name="Kalkreuter E."/>
            <person name="Kautsar S.A."/>
            <person name="Yang D."/>
            <person name="Bader C.D."/>
            <person name="Teijaro C.N."/>
            <person name="Fluegel L."/>
            <person name="Davis C.M."/>
            <person name="Simpson J.R."/>
            <person name="Lauterbach L."/>
            <person name="Steele A.D."/>
            <person name="Gui C."/>
            <person name="Meng S."/>
            <person name="Li G."/>
            <person name="Viehrig K."/>
            <person name="Ye F."/>
            <person name="Su P."/>
            <person name="Kiefer A.F."/>
            <person name="Nichols A."/>
            <person name="Cepeda A.J."/>
            <person name="Yan W."/>
            <person name="Fan B."/>
            <person name="Jiang Y."/>
            <person name="Adhikari A."/>
            <person name="Zheng C.-J."/>
            <person name="Schuster L."/>
            <person name="Cowan T.M."/>
            <person name="Smanski M.J."/>
            <person name="Chevrette M.G."/>
            <person name="De Carvalho L.P.S."/>
            <person name="Shen B."/>
        </authorList>
    </citation>
    <scope>NUCLEOTIDE SEQUENCE [LARGE SCALE GENOMIC DNA]</scope>
    <source>
        <strain evidence="2 3">NPDC002593</strain>
    </source>
</reference>
<evidence type="ECO:0000313" key="3">
    <source>
        <dbReference type="Proteomes" id="UP001601992"/>
    </source>
</evidence>
<keyword evidence="1" id="KW-1133">Transmembrane helix</keyword>
<sequence length="192" mass="19572">MILDPGRSPARDSAAAQQRRSAVARLRGGSAGAVSGALAIEAHGWAAGAMPLQSRTLLLLVAACAVVGALVTGLRSLHTTRTGLVTALIGGQLLGHAVMSLDMLDMPHPGSLWSPAMLIAHIAAACAASVVIHGAEAAYRILIAALSRALPLLVHPPAAAPPSPVPIAHRDHVIHRIFAADSCRTRGPPLPA</sequence>
<comment type="caution">
    <text evidence="2">The sequence shown here is derived from an EMBL/GenBank/DDBJ whole genome shotgun (WGS) entry which is preliminary data.</text>
</comment>
<evidence type="ECO:0000256" key="1">
    <source>
        <dbReference type="SAM" id="Phobius"/>
    </source>
</evidence>
<dbReference type="EMBL" id="JBIAQY010000019">
    <property type="protein sequence ID" value="MFF3573484.1"/>
    <property type="molecule type" value="Genomic_DNA"/>
</dbReference>
<dbReference type="RefSeq" id="WP_040827042.1">
    <property type="nucleotide sequence ID" value="NZ_JBIAQY010000019.1"/>
</dbReference>